<keyword evidence="8" id="KW-0611">Plant defense</keyword>
<feature type="compositionally biased region" description="Low complexity" evidence="12">
    <location>
        <begin position="23"/>
        <end position="41"/>
    </location>
</feature>
<dbReference type="GO" id="GO:0006952">
    <property type="term" value="P:defense response"/>
    <property type="evidence" value="ECO:0007669"/>
    <property type="project" value="UniProtKB-KW"/>
</dbReference>
<keyword evidence="6 10" id="KW-0547">Nucleotide-binding</keyword>
<dbReference type="EC" id="2.7.11.1" evidence="2"/>
<name>A0A151TFN9_CAJCA</name>
<dbReference type="OMA" id="KYNMASP"/>
<dbReference type="CDD" id="cd14066">
    <property type="entry name" value="STKc_IRAK"/>
    <property type="match status" value="1"/>
</dbReference>
<dbReference type="PROSITE" id="PS00107">
    <property type="entry name" value="PROTEIN_KINASE_ATP"/>
    <property type="match status" value="1"/>
</dbReference>
<dbReference type="GO" id="GO:0005886">
    <property type="term" value="C:plasma membrane"/>
    <property type="evidence" value="ECO:0007669"/>
    <property type="project" value="UniProtKB-SubCell"/>
</dbReference>
<dbReference type="InterPro" id="IPR017441">
    <property type="entry name" value="Protein_kinase_ATP_BS"/>
</dbReference>
<dbReference type="Gramene" id="C.cajan_11761.t">
    <property type="protein sequence ID" value="C.cajan_11761.t"/>
    <property type="gene ID" value="C.cajan_11761"/>
</dbReference>
<accession>A0A151TFN9</accession>
<feature type="domain" description="Protein kinase" evidence="13">
    <location>
        <begin position="76"/>
        <end position="359"/>
    </location>
</feature>
<keyword evidence="3" id="KW-1003">Cell membrane</keyword>
<dbReference type="FunFam" id="1.10.510.10:FF:000258">
    <property type="entry name" value="Probable serine/threonine-protein kinase PBL8"/>
    <property type="match status" value="1"/>
</dbReference>
<evidence type="ECO:0000256" key="10">
    <source>
        <dbReference type="PROSITE-ProRule" id="PRU10141"/>
    </source>
</evidence>
<keyword evidence="5" id="KW-0808">Transferase</keyword>
<dbReference type="Gene3D" id="3.30.200.20">
    <property type="entry name" value="Phosphorylase Kinase, domain 1"/>
    <property type="match status" value="1"/>
</dbReference>
<dbReference type="EMBL" id="CM003608">
    <property type="protein sequence ID" value="KYP65848.1"/>
    <property type="molecule type" value="Genomic_DNA"/>
</dbReference>
<evidence type="ECO:0000256" key="4">
    <source>
        <dbReference type="ARBA" id="ARBA00022527"/>
    </source>
</evidence>
<organism evidence="14 15">
    <name type="scientific">Cajanus cajan</name>
    <name type="common">Pigeon pea</name>
    <name type="synonym">Cajanus indicus</name>
    <dbReference type="NCBI Taxonomy" id="3821"/>
    <lineage>
        <taxon>Eukaryota</taxon>
        <taxon>Viridiplantae</taxon>
        <taxon>Streptophyta</taxon>
        <taxon>Embryophyta</taxon>
        <taxon>Tracheophyta</taxon>
        <taxon>Spermatophyta</taxon>
        <taxon>Magnoliopsida</taxon>
        <taxon>eudicotyledons</taxon>
        <taxon>Gunneridae</taxon>
        <taxon>Pentapetalae</taxon>
        <taxon>rosids</taxon>
        <taxon>fabids</taxon>
        <taxon>Fabales</taxon>
        <taxon>Fabaceae</taxon>
        <taxon>Papilionoideae</taxon>
        <taxon>50 kb inversion clade</taxon>
        <taxon>NPAAA clade</taxon>
        <taxon>indigoferoid/millettioid clade</taxon>
        <taxon>Phaseoleae</taxon>
        <taxon>Cajanus</taxon>
    </lineage>
</organism>
<feature type="region of interest" description="Disordered" evidence="12">
    <location>
        <begin position="1"/>
        <end position="54"/>
    </location>
</feature>
<protein>
    <recommendedName>
        <fullName evidence="2">non-specific serine/threonine protein kinase</fullName>
        <ecNumber evidence="2">2.7.11.1</ecNumber>
    </recommendedName>
</protein>
<keyword evidence="3" id="KW-0472">Membrane</keyword>
<dbReference type="InterPro" id="IPR011009">
    <property type="entry name" value="Kinase-like_dom_sf"/>
</dbReference>
<dbReference type="InterPro" id="IPR000719">
    <property type="entry name" value="Prot_kinase_dom"/>
</dbReference>
<evidence type="ECO:0000256" key="5">
    <source>
        <dbReference type="ARBA" id="ARBA00022679"/>
    </source>
</evidence>
<proteinExistence type="inferred from homology"/>
<dbReference type="InterPro" id="IPR001245">
    <property type="entry name" value="Ser-Thr/Tyr_kinase_cat_dom"/>
</dbReference>
<feature type="binding site" evidence="10">
    <location>
        <position position="114"/>
    </location>
    <ligand>
        <name>ATP</name>
        <dbReference type="ChEBI" id="CHEBI:30616"/>
    </ligand>
</feature>
<evidence type="ECO:0000256" key="3">
    <source>
        <dbReference type="ARBA" id="ARBA00022475"/>
    </source>
</evidence>
<evidence type="ECO:0000256" key="7">
    <source>
        <dbReference type="ARBA" id="ARBA00022777"/>
    </source>
</evidence>
<gene>
    <name evidence="14" type="ORF">KK1_012123</name>
</gene>
<dbReference type="InterPro" id="IPR008271">
    <property type="entry name" value="Ser/Thr_kinase_AS"/>
</dbReference>
<dbReference type="Gene3D" id="1.10.510.10">
    <property type="entry name" value="Transferase(Phosphotransferase) domain 1"/>
    <property type="match status" value="1"/>
</dbReference>
<dbReference type="SUPFAM" id="SSF56112">
    <property type="entry name" value="Protein kinase-like (PK-like)"/>
    <property type="match status" value="1"/>
</dbReference>
<evidence type="ECO:0000256" key="1">
    <source>
        <dbReference type="ARBA" id="ARBA00004236"/>
    </source>
</evidence>
<dbReference type="InterPro" id="IPR050823">
    <property type="entry name" value="Plant_Ser_Thr_Prot_Kinase"/>
</dbReference>
<keyword evidence="15" id="KW-1185">Reference proteome</keyword>
<dbReference type="PROSITE" id="PS50011">
    <property type="entry name" value="PROTEIN_KINASE_DOM"/>
    <property type="match status" value="1"/>
</dbReference>
<dbReference type="OrthoDB" id="4062651at2759"/>
<dbReference type="GO" id="GO:0005524">
    <property type="term" value="F:ATP binding"/>
    <property type="evidence" value="ECO:0007669"/>
    <property type="project" value="UniProtKB-UniRule"/>
</dbReference>
<evidence type="ECO:0000256" key="6">
    <source>
        <dbReference type="ARBA" id="ARBA00022741"/>
    </source>
</evidence>
<dbReference type="PROSITE" id="PS00108">
    <property type="entry name" value="PROTEIN_KINASE_ST"/>
    <property type="match status" value="1"/>
</dbReference>
<comment type="subcellular location">
    <subcellularLocation>
        <location evidence="1">Cell membrane</location>
    </subcellularLocation>
</comment>
<sequence length="410" mass="44998">MGNCLDSSAKVDAAQSSRSTSGISKTTPSSLSIPSSYSEKSNASSLPTPRSEGEILSSPNLKAFTFNELKNATRNFRPDSLLGEGGFGYVYKGWIDEHTFTASKPGSGMVVAVKRLKPEGFQGHKEWLTEVNYLGQLHHPNLVKLIGYCLEGENRLLVYEFMPKGSLENHLFRRGPQPLSWPVRMKVAIGAARGLSFLHNAKSQVIYRDFKASNILLDAEFNAKLSDFGLAKAGPTGDRTHVSTQVMGTQGYAAPEYVATGRLTAKSDVYSFGVVLLELLSGRRAVDKTIAGMEQNLVDWAKPYLSDKRRLFRIMDSKLEGQYPQKGAFMAATLALQCLNSEAKARPPMTEVLATLQQIEAPKTAGRHSHSEHHRVQTPVRKSPARPRSPLNVTPTASPLPAHRQSPRVH</sequence>
<dbReference type="GO" id="GO:0004674">
    <property type="term" value="F:protein serine/threonine kinase activity"/>
    <property type="evidence" value="ECO:0007669"/>
    <property type="project" value="UniProtKB-KW"/>
</dbReference>
<reference evidence="14 15" key="1">
    <citation type="journal article" date="2012" name="Nat. Biotechnol.">
        <title>Draft genome sequence of pigeonpea (Cajanus cajan), an orphan legume crop of resource-poor farmers.</title>
        <authorList>
            <person name="Varshney R.K."/>
            <person name="Chen W."/>
            <person name="Li Y."/>
            <person name="Bharti A.K."/>
            <person name="Saxena R.K."/>
            <person name="Schlueter J.A."/>
            <person name="Donoghue M.T."/>
            <person name="Azam S."/>
            <person name="Fan G."/>
            <person name="Whaley A.M."/>
            <person name="Farmer A.D."/>
            <person name="Sheridan J."/>
            <person name="Iwata A."/>
            <person name="Tuteja R."/>
            <person name="Penmetsa R.V."/>
            <person name="Wu W."/>
            <person name="Upadhyaya H.D."/>
            <person name="Yang S.P."/>
            <person name="Shah T."/>
            <person name="Saxena K.B."/>
            <person name="Michael T."/>
            <person name="McCombie W.R."/>
            <person name="Yang B."/>
            <person name="Zhang G."/>
            <person name="Yang H."/>
            <person name="Wang J."/>
            <person name="Spillane C."/>
            <person name="Cook D.R."/>
            <person name="May G.D."/>
            <person name="Xu X."/>
            <person name="Jackson S.A."/>
        </authorList>
    </citation>
    <scope>NUCLEOTIDE SEQUENCE [LARGE SCALE GENOMIC DNA]</scope>
    <source>
        <strain evidence="15">cv. Asha</strain>
    </source>
</reference>
<evidence type="ECO:0000256" key="12">
    <source>
        <dbReference type="SAM" id="MobiDB-lite"/>
    </source>
</evidence>
<evidence type="ECO:0000256" key="11">
    <source>
        <dbReference type="RuleBase" id="RU000304"/>
    </source>
</evidence>
<dbReference type="Pfam" id="PF07714">
    <property type="entry name" value="PK_Tyr_Ser-Thr"/>
    <property type="match status" value="1"/>
</dbReference>
<evidence type="ECO:0000313" key="14">
    <source>
        <dbReference type="EMBL" id="KYP65848.1"/>
    </source>
</evidence>
<evidence type="ECO:0000256" key="2">
    <source>
        <dbReference type="ARBA" id="ARBA00012513"/>
    </source>
</evidence>
<evidence type="ECO:0000256" key="9">
    <source>
        <dbReference type="ARBA" id="ARBA00022840"/>
    </source>
</evidence>
<keyword evidence="4 11" id="KW-0723">Serine/threonine-protein kinase</keyword>
<keyword evidence="7" id="KW-0418">Kinase</keyword>
<dbReference type="Proteomes" id="UP000075243">
    <property type="component" value="Chromosome 6"/>
</dbReference>
<dbReference type="STRING" id="3821.A0A151TFN9"/>
<comment type="similarity">
    <text evidence="11">Belongs to the protein kinase superfamily.</text>
</comment>
<dbReference type="AlphaFoldDB" id="A0A151TFN9"/>
<dbReference type="PANTHER" id="PTHR45621">
    <property type="entry name" value="OS01G0588500 PROTEIN-RELATED"/>
    <property type="match status" value="1"/>
</dbReference>
<evidence type="ECO:0000259" key="13">
    <source>
        <dbReference type="PROSITE" id="PS50011"/>
    </source>
</evidence>
<evidence type="ECO:0000256" key="8">
    <source>
        <dbReference type="ARBA" id="ARBA00022821"/>
    </source>
</evidence>
<keyword evidence="9 10" id="KW-0067">ATP-binding</keyword>
<dbReference type="FunFam" id="3.30.200.20:FF:000228">
    <property type="entry name" value="Serine/threonine-protein kinase BIK1"/>
    <property type="match status" value="1"/>
</dbReference>
<evidence type="ECO:0000313" key="15">
    <source>
        <dbReference type="Proteomes" id="UP000075243"/>
    </source>
</evidence>
<feature type="region of interest" description="Disordered" evidence="12">
    <location>
        <begin position="362"/>
        <end position="410"/>
    </location>
</feature>